<organism evidence="3 4">
    <name type="scientific">Fasciola gigantica</name>
    <name type="common">Giant liver fluke</name>
    <dbReference type="NCBI Taxonomy" id="46835"/>
    <lineage>
        <taxon>Eukaryota</taxon>
        <taxon>Metazoa</taxon>
        <taxon>Spiralia</taxon>
        <taxon>Lophotrochozoa</taxon>
        <taxon>Platyhelminthes</taxon>
        <taxon>Trematoda</taxon>
        <taxon>Digenea</taxon>
        <taxon>Plagiorchiida</taxon>
        <taxon>Echinostomata</taxon>
        <taxon>Echinostomatoidea</taxon>
        <taxon>Fasciolidae</taxon>
        <taxon>Fasciola</taxon>
    </lineage>
</organism>
<proteinExistence type="predicted"/>
<feature type="region of interest" description="Disordered" evidence="1">
    <location>
        <begin position="66"/>
        <end position="96"/>
    </location>
</feature>
<name>A0A504WZX5_FASGI</name>
<dbReference type="OrthoDB" id="408728at2759"/>
<dbReference type="EMBL" id="SUNJ01015743">
    <property type="protein sequence ID" value="TPP40895.1"/>
    <property type="molecule type" value="Genomic_DNA"/>
</dbReference>
<evidence type="ECO:0000259" key="2">
    <source>
        <dbReference type="Pfam" id="PF23387"/>
    </source>
</evidence>
<gene>
    <name evidence="3" type="ORF">FGIG_05315</name>
</gene>
<dbReference type="Proteomes" id="UP000316759">
    <property type="component" value="Unassembled WGS sequence"/>
</dbReference>
<dbReference type="InterPro" id="IPR056157">
    <property type="entry name" value="TPR_IFT80_172_dom"/>
</dbReference>
<keyword evidence="4" id="KW-1185">Reference proteome</keyword>
<feature type="compositionally biased region" description="Basic and acidic residues" evidence="1">
    <location>
        <begin position="66"/>
        <end position="80"/>
    </location>
</feature>
<protein>
    <recommendedName>
        <fullName evidence="2">IFT80/172/WDR35 TPR domain-containing protein</fullName>
    </recommendedName>
</protein>
<dbReference type="STRING" id="46835.A0A504WZX5"/>
<sequence>MLNLNAYRWERALELSLKYGMAVDIVLSSRMAYLQQFDSQETLESFLKQSKQNLLGMKSLKERIAEEYQKEEDKSNKPETGDDIPVQRMRQPMTNK</sequence>
<evidence type="ECO:0000313" key="4">
    <source>
        <dbReference type="Proteomes" id="UP000316759"/>
    </source>
</evidence>
<evidence type="ECO:0000256" key="1">
    <source>
        <dbReference type="SAM" id="MobiDB-lite"/>
    </source>
</evidence>
<feature type="domain" description="IFT80/172/WDR35 TPR" evidence="2">
    <location>
        <begin position="1"/>
        <end position="72"/>
    </location>
</feature>
<evidence type="ECO:0000313" key="3">
    <source>
        <dbReference type="EMBL" id="TPP40895.1"/>
    </source>
</evidence>
<dbReference type="AlphaFoldDB" id="A0A504WZX5"/>
<dbReference type="Pfam" id="PF23387">
    <property type="entry name" value="TPR_IFT80_172"/>
    <property type="match status" value="1"/>
</dbReference>
<comment type="caution">
    <text evidence="3">The sequence shown here is derived from an EMBL/GenBank/DDBJ whole genome shotgun (WGS) entry which is preliminary data.</text>
</comment>
<reference evidence="3 4" key="1">
    <citation type="submission" date="2019-04" db="EMBL/GenBank/DDBJ databases">
        <title>Annotation for the trematode Fasciola gigantica.</title>
        <authorList>
            <person name="Choi Y.-J."/>
        </authorList>
    </citation>
    <scope>NUCLEOTIDE SEQUENCE [LARGE SCALE GENOMIC DNA]</scope>
    <source>
        <strain evidence="3">Uganda_cow_1</strain>
    </source>
</reference>
<accession>A0A504WZX5</accession>